<feature type="compositionally biased region" description="Basic residues" evidence="1">
    <location>
        <begin position="1"/>
        <end position="12"/>
    </location>
</feature>
<protein>
    <submittedName>
        <fullName evidence="2">Uncharacterized protein</fullName>
    </submittedName>
</protein>
<organism evidence="2 3">
    <name type="scientific">Streptomyces cyanogenus</name>
    <dbReference type="NCBI Taxonomy" id="80860"/>
    <lineage>
        <taxon>Bacteria</taxon>
        <taxon>Bacillati</taxon>
        <taxon>Actinomycetota</taxon>
        <taxon>Actinomycetes</taxon>
        <taxon>Kitasatosporales</taxon>
        <taxon>Streptomycetaceae</taxon>
        <taxon>Streptomyces</taxon>
    </lineage>
</organism>
<feature type="region of interest" description="Disordered" evidence="1">
    <location>
        <begin position="1"/>
        <end position="80"/>
    </location>
</feature>
<dbReference type="Proteomes" id="UP000663908">
    <property type="component" value="Chromosome"/>
</dbReference>
<evidence type="ECO:0000313" key="2">
    <source>
        <dbReference type="EMBL" id="QTE02516.1"/>
    </source>
</evidence>
<feature type="compositionally biased region" description="Low complexity" evidence="1">
    <location>
        <begin position="32"/>
        <end position="48"/>
    </location>
</feature>
<evidence type="ECO:0000256" key="1">
    <source>
        <dbReference type="SAM" id="MobiDB-lite"/>
    </source>
</evidence>
<feature type="compositionally biased region" description="Basic residues" evidence="1">
    <location>
        <begin position="21"/>
        <end position="31"/>
    </location>
</feature>
<accession>A0ABX7U0F9</accession>
<proteinExistence type="predicted"/>
<reference evidence="2 3" key="1">
    <citation type="submission" date="2021-03" db="EMBL/GenBank/DDBJ databases">
        <title>Complete genome sequence of Streptomyces cyanogenus S136, producer of anticancer angucycline landomycin A.</title>
        <authorList>
            <person name="Hrab P."/>
            <person name="Ruckert C."/>
            <person name="Busche T."/>
            <person name="Ostash I."/>
            <person name="Kalinowski J."/>
            <person name="Fedorenko V."/>
            <person name="Yushchuk O."/>
            <person name="Ostash B."/>
        </authorList>
    </citation>
    <scope>NUCLEOTIDE SEQUENCE [LARGE SCALE GENOMIC DNA]</scope>
    <source>
        <strain evidence="2 3">S136</strain>
    </source>
</reference>
<keyword evidence="3" id="KW-1185">Reference proteome</keyword>
<evidence type="ECO:0000313" key="3">
    <source>
        <dbReference type="Proteomes" id="UP000663908"/>
    </source>
</evidence>
<gene>
    <name evidence="2" type="ORF">S1361_34615</name>
</gene>
<dbReference type="EMBL" id="CP071839">
    <property type="protein sequence ID" value="QTE02516.1"/>
    <property type="molecule type" value="Genomic_DNA"/>
</dbReference>
<feature type="compositionally biased region" description="Low complexity" evidence="1">
    <location>
        <begin position="56"/>
        <end position="65"/>
    </location>
</feature>
<name>A0ABX7U0F9_STRCY</name>
<sequence>MAGRRRVGRRLRVRLDGPGRHGGRGLRRRSPLARPALPEAAPAPVSAHADAHPHADTAASAASAETDTHPRADADTDTDT</sequence>